<name>A0AAD9QS98_ACRCE</name>
<comment type="caution">
    <text evidence="1">The sequence shown here is derived from an EMBL/GenBank/DDBJ whole genome shotgun (WGS) entry which is preliminary data.</text>
</comment>
<keyword evidence="2" id="KW-1185">Reference proteome</keyword>
<dbReference type="EMBL" id="JARQWQ010000016">
    <property type="protein sequence ID" value="KAK2566617.1"/>
    <property type="molecule type" value="Genomic_DNA"/>
</dbReference>
<gene>
    <name evidence="1" type="ORF">P5673_009259</name>
</gene>
<dbReference type="Proteomes" id="UP001249851">
    <property type="component" value="Unassembled WGS sequence"/>
</dbReference>
<accession>A0AAD9QS98</accession>
<proteinExistence type="predicted"/>
<sequence>MAESKELLDGLYVQDQYEINGDQETMVTPLDSCDYSKV</sequence>
<evidence type="ECO:0000313" key="1">
    <source>
        <dbReference type="EMBL" id="KAK2566617.1"/>
    </source>
</evidence>
<dbReference type="AlphaFoldDB" id="A0AAD9QS98"/>
<evidence type="ECO:0000313" key="2">
    <source>
        <dbReference type="Proteomes" id="UP001249851"/>
    </source>
</evidence>
<protein>
    <submittedName>
        <fullName evidence="1">Uncharacterized protein</fullName>
    </submittedName>
</protein>
<reference evidence="1" key="1">
    <citation type="journal article" date="2023" name="G3 (Bethesda)">
        <title>Whole genome assembly and annotation of the endangered Caribbean coral Acropora cervicornis.</title>
        <authorList>
            <person name="Selwyn J.D."/>
            <person name="Vollmer S.V."/>
        </authorList>
    </citation>
    <scope>NUCLEOTIDE SEQUENCE</scope>
    <source>
        <strain evidence="1">K2</strain>
    </source>
</reference>
<organism evidence="1 2">
    <name type="scientific">Acropora cervicornis</name>
    <name type="common">Staghorn coral</name>
    <dbReference type="NCBI Taxonomy" id="6130"/>
    <lineage>
        <taxon>Eukaryota</taxon>
        <taxon>Metazoa</taxon>
        <taxon>Cnidaria</taxon>
        <taxon>Anthozoa</taxon>
        <taxon>Hexacorallia</taxon>
        <taxon>Scleractinia</taxon>
        <taxon>Astrocoeniina</taxon>
        <taxon>Acroporidae</taxon>
        <taxon>Acropora</taxon>
    </lineage>
</organism>
<reference evidence="1" key="2">
    <citation type="journal article" date="2023" name="Science">
        <title>Genomic signatures of disease resistance in endangered staghorn corals.</title>
        <authorList>
            <person name="Vollmer S.V."/>
            <person name="Selwyn J.D."/>
            <person name="Despard B.A."/>
            <person name="Roesel C.L."/>
        </authorList>
    </citation>
    <scope>NUCLEOTIDE SEQUENCE</scope>
    <source>
        <strain evidence="1">K2</strain>
    </source>
</reference>